<feature type="domain" description="Plastocyanin-like" evidence="1">
    <location>
        <begin position="9"/>
        <end position="66"/>
    </location>
</feature>
<feature type="non-terminal residue" evidence="2">
    <location>
        <position position="1"/>
    </location>
</feature>
<evidence type="ECO:0000313" key="2">
    <source>
        <dbReference type="EMBL" id="CAF5225870.1"/>
    </source>
</evidence>
<comment type="caution">
    <text evidence="2">The sequence shown here is derived from an EMBL/GenBank/DDBJ whole genome shotgun (WGS) entry which is preliminary data.</text>
</comment>
<evidence type="ECO:0000259" key="1">
    <source>
        <dbReference type="Pfam" id="PF00394"/>
    </source>
</evidence>
<evidence type="ECO:0000313" key="3">
    <source>
        <dbReference type="Proteomes" id="UP000681720"/>
    </source>
</evidence>
<sequence length="79" mass="9355">RYPYDNDSDYSIMLQEWYHESWQDIMTGYQSFFNSSKNYKSRYPWPPTSLLINGRGRFDCHTTDCNVVNTVSSITSIIL</sequence>
<accession>A0A8S3K7Q3</accession>
<proteinExistence type="predicted"/>
<dbReference type="Proteomes" id="UP000681720">
    <property type="component" value="Unassembled WGS sequence"/>
</dbReference>
<organism evidence="2 3">
    <name type="scientific">Rotaria magnacalcarata</name>
    <dbReference type="NCBI Taxonomy" id="392030"/>
    <lineage>
        <taxon>Eukaryota</taxon>
        <taxon>Metazoa</taxon>
        <taxon>Spiralia</taxon>
        <taxon>Gnathifera</taxon>
        <taxon>Rotifera</taxon>
        <taxon>Eurotatoria</taxon>
        <taxon>Bdelloidea</taxon>
        <taxon>Philodinida</taxon>
        <taxon>Philodinidae</taxon>
        <taxon>Rotaria</taxon>
    </lineage>
</organism>
<name>A0A8S3K7Q3_9BILA</name>
<dbReference type="InterPro" id="IPR008972">
    <property type="entry name" value="Cupredoxin"/>
</dbReference>
<dbReference type="Pfam" id="PF00394">
    <property type="entry name" value="Cu-oxidase"/>
    <property type="match status" value="1"/>
</dbReference>
<dbReference type="EMBL" id="CAJOBJ010376860">
    <property type="protein sequence ID" value="CAF5225870.1"/>
    <property type="molecule type" value="Genomic_DNA"/>
</dbReference>
<dbReference type="InterPro" id="IPR001117">
    <property type="entry name" value="Cu-oxidase_2nd"/>
</dbReference>
<gene>
    <name evidence="2" type="ORF">GIL414_LOCUS86823</name>
</gene>
<dbReference type="SUPFAM" id="SSF49503">
    <property type="entry name" value="Cupredoxins"/>
    <property type="match status" value="1"/>
</dbReference>
<dbReference type="Gene3D" id="2.60.40.420">
    <property type="entry name" value="Cupredoxins - blue copper proteins"/>
    <property type="match status" value="1"/>
</dbReference>
<protein>
    <recommendedName>
        <fullName evidence="1">Plastocyanin-like domain-containing protein</fullName>
    </recommendedName>
</protein>
<reference evidence="2" key="1">
    <citation type="submission" date="2021-02" db="EMBL/GenBank/DDBJ databases">
        <authorList>
            <person name="Nowell W R."/>
        </authorList>
    </citation>
    <scope>NUCLEOTIDE SEQUENCE</scope>
</reference>
<dbReference type="AlphaFoldDB" id="A0A8S3K7Q3"/>